<gene>
    <name evidence="3" type="primary">SCGB3A1</name>
</gene>
<dbReference type="PANTHER" id="PTHR34829">
    <property type="entry name" value="SECRETOGLOBIN FAMILY 3A MEMBER 2"/>
    <property type="match status" value="1"/>
</dbReference>
<name>A0ABM0QQU2_GALVR</name>
<dbReference type="RefSeq" id="XP_008570733.1">
    <property type="nucleotide sequence ID" value="XM_008572511.1"/>
</dbReference>
<protein>
    <submittedName>
        <fullName evidence="3">Secretoglobin family 3A member 1</fullName>
    </submittedName>
</protein>
<evidence type="ECO:0000256" key="1">
    <source>
        <dbReference type="SAM" id="SignalP"/>
    </source>
</evidence>
<dbReference type="Proteomes" id="UP000694923">
    <property type="component" value="Unplaced"/>
</dbReference>
<reference evidence="3" key="1">
    <citation type="submission" date="2025-08" db="UniProtKB">
        <authorList>
            <consortium name="RefSeq"/>
        </authorList>
    </citation>
    <scope>IDENTIFICATION</scope>
</reference>
<evidence type="ECO:0000313" key="3">
    <source>
        <dbReference type="RefSeq" id="XP_008570733.1"/>
    </source>
</evidence>
<feature type="chain" id="PRO_5047316392" evidence="1">
    <location>
        <begin position="22"/>
        <end position="100"/>
    </location>
</feature>
<evidence type="ECO:0000313" key="2">
    <source>
        <dbReference type="Proteomes" id="UP000694923"/>
    </source>
</evidence>
<accession>A0ABM0QQU2</accession>
<dbReference type="InterPro" id="IPR040301">
    <property type="entry name" value="Secretoglobin_3A"/>
</dbReference>
<sequence>MKLAAALLVLCVVLLSDSTAAFLVDSVAKPVAQPAAALESAVGAMANPLFNQLNPLKFMLTSLGIPVEHLIEGSRKCVTDLGPEAMGAMKSLLGALTLFG</sequence>
<proteinExistence type="predicted"/>
<dbReference type="Pfam" id="PF20490">
    <property type="entry name" value="SCGB3A"/>
    <property type="match status" value="1"/>
</dbReference>
<dbReference type="GeneID" id="103590304"/>
<dbReference type="PANTHER" id="PTHR34829:SF1">
    <property type="entry name" value="SECRETOGLOBIN FAMILY 3A MEMBER 1"/>
    <property type="match status" value="1"/>
</dbReference>
<feature type="signal peptide" evidence="1">
    <location>
        <begin position="1"/>
        <end position="21"/>
    </location>
</feature>
<keyword evidence="2" id="KW-1185">Reference proteome</keyword>
<organism evidence="2 3">
    <name type="scientific">Galeopterus variegatus</name>
    <name type="common">Malayan flying lemur</name>
    <name type="synonym">Cynocephalus variegatus</name>
    <dbReference type="NCBI Taxonomy" id="482537"/>
    <lineage>
        <taxon>Eukaryota</taxon>
        <taxon>Metazoa</taxon>
        <taxon>Chordata</taxon>
        <taxon>Craniata</taxon>
        <taxon>Vertebrata</taxon>
        <taxon>Euteleostomi</taxon>
        <taxon>Mammalia</taxon>
        <taxon>Eutheria</taxon>
        <taxon>Euarchontoglires</taxon>
        <taxon>Dermoptera</taxon>
        <taxon>Cynocephalidae</taxon>
        <taxon>Galeopterus</taxon>
    </lineage>
</organism>
<keyword evidence="1" id="KW-0732">Signal</keyword>